<comment type="similarity">
    <text evidence="1">Belongs to the DeSI family.</text>
</comment>
<dbReference type="InterPro" id="IPR008580">
    <property type="entry name" value="PPPDE_dom"/>
</dbReference>
<evidence type="ECO:0000313" key="5">
    <source>
        <dbReference type="EMBL" id="KAG8222527.1"/>
    </source>
</evidence>
<dbReference type="AlphaFoldDB" id="A0A8K0JTQ2"/>
<organism evidence="5 6">
    <name type="scientific">Ladona fulva</name>
    <name type="common">Scarce chaser dragonfly</name>
    <name type="synonym">Libellula fulva</name>
    <dbReference type="NCBI Taxonomy" id="123851"/>
    <lineage>
        <taxon>Eukaryota</taxon>
        <taxon>Metazoa</taxon>
        <taxon>Ecdysozoa</taxon>
        <taxon>Arthropoda</taxon>
        <taxon>Hexapoda</taxon>
        <taxon>Insecta</taxon>
        <taxon>Pterygota</taxon>
        <taxon>Palaeoptera</taxon>
        <taxon>Odonata</taxon>
        <taxon>Epiprocta</taxon>
        <taxon>Anisoptera</taxon>
        <taxon>Libelluloidea</taxon>
        <taxon>Libellulidae</taxon>
        <taxon>Ladona</taxon>
    </lineage>
</organism>
<name>A0A8K0JTQ2_LADFU</name>
<evidence type="ECO:0000259" key="4">
    <source>
        <dbReference type="PROSITE" id="PS51858"/>
    </source>
</evidence>
<evidence type="ECO:0000256" key="2">
    <source>
        <dbReference type="ARBA" id="ARBA00022670"/>
    </source>
</evidence>
<protein>
    <recommendedName>
        <fullName evidence="4">PPPDE domain-containing protein</fullName>
    </recommendedName>
</protein>
<evidence type="ECO:0000256" key="3">
    <source>
        <dbReference type="ARBA" id="ARBA00022801"/>
    </source>
</evidence>
<dbReference type="PROSITE" id="PS51858">
    <property type="entry name" value="PPPDE"/>
    <property type="match status" value="1"/>
</dbReference>
<reference evidence="5" key="2">
    <citation type="submission" date="2017-10" db="EMBL/GenBank/DDBJ databases">
        <title>Ladona fulva Genome sequencing and assembly.</title>
        <authorList>
            <person name="Murali S."/>
            <person name="Richards S."/>
            <person name="Bandaranaike D."/>
            <person name="Bellair M."/>
            <person name="Blankenburg K."/>
            <person name="Chao H."/>
            <person name="Dinh H."/>
            <person name="Doddapaneni H."/>
            <person name="Dugan-Rocha S."/>
            <person name="Elkadiri S."/>
            <person name="Gnanaolivu R."/>
            <person name="Hernandez B."/>
            <person name="Skinner E."/>
            <person name="Javaid M."/>
            <person name="Lee S."/>
            <person name="Li M."/>
            <person name="Ming W."/>
            <person name="Munidasa M."/>
            <person name="Muniz J."/>
            <person name="Nguyen L."/>
            <person name="Hughes D."/>
            <person name="Osuji N."/>
            <person name="Pu L.-L."/>
            <person name="Puazo M."/>
            <person name="Qu C."/>
            <person name="Quiroz J."/>
            <person name="Raj R."/>
            <person name="Weissenberger G."/>
            <person name="Xin Y."/>
            <person name="Zou X."/>
            <person name="Han Y."/>
            <person name="Worley K."/>
            <person name="Muzny D."/>
            <person name="Gibbs R."/>
        </authorList>
    </citation>
    <scope>NUCLEOTIDE SEQUENCE</scope>
    <source>
        <strain evidence="5">Sampled in the wild</strain>
    </source>
</reference>
<feature type="domain" description="PPPDE" evidence="4">
    <location>
        <begin position="10"/>
        <end position="62"/>
    </location>
</feature>
<reference evidence="5" key="1">
    <citation type="submission" date="2013-04" db="EMBL/GenBank/DDBJ databases">
        <authorList>
            <person name="Qu J."/>
            <person name="Murali S.C."/>
            <person name="Bandaranaike D."/>
            <person name="Bellair M."/>
            <person name="Blankenburg K."/>
            <person name="Chao H."/>
            <person name="Dinh H."/>
            <person name="Doddapaneni H."/>
            <person name="Downs B."/>
            <person name="Dugan-Rocha S."/>
            <person name="Elkadiri S."/>
            <person name="Gnanaolivu R.D."/>
            <person name="Hernandez B."/>
            <person name="Javaid M."/>
            <person name="Jayaseelan J.C."/>
            <person name="Lee S."/>
            <person name="Li M."/>
            <person name="Ming W."/>
            <person name="Munidasa M."/>
            <person name="Muniz J."/>
            <person name="Nguyen L."/>
            <person name="Ongeri F."/>
            <person name="Osuji N."/>
            <person name="Pu L.-L."/>
            <person name="Puazo M."/>
            <person name="Qu C."/>
            <person name="Quiroz J."/>
            <person name="Raj R."/>
            <person name="Weissenberger G."/>
            <person name="Xin Y."/>
            <person name="Zou X."/>
            <person name="Han Y."/>
            <person name="Richards S."/>
            <person name="Worley K."/>
            <person name="Muzny D."/>
            <person name="Gibbs R."/>
        </authorList>
    </citation>
    <scope>NUCLEOTIDE SEQUENCE</scope>
    <source>
        <strain evidence="5">Sampled in the wild</strain>
    </source>
</reference>
<keyword evidence="2" id="KW-0645">Protease</keyword>
<sequence>MNGQEEALGTTVELYVYDLTRGLSRMMSAQLLGKHLDGIWHTGIVAYGREYFFGGAGLQSCS</sequence>
<accession>A0A8K0JTQ2</accession>
<dbReference type="Gene3D" id="3.90.1720.30">
    <property type="entry name" value="PPPDE domains"/>
    <property type="match status" value="1"/>
</dbReference>
<dbReference type="OrthoDB" id="21221at2759"/>
<dbReference type="Proteomes" id="UP000792457">
    <property type="component" value="Unassembled WGS sequence"/>
</dbReference>
<keyword evidence="6" id="KW-1185">Reference proteome</keyword>
<feature type="non-terminal residue" evidence="5">
    <location>
        <position position="62"/>
    </location>
</feature>
<dbReference type="InterPro" id="IPR042266">
    <property type="entry name" value="PPPDE_sf"/>
</dbReference>
<dbReference type="EMBL" id="KZ308136">
    <property type="protein sequence ID" value="KAG8222527.1"/>
    <property type="molecule type" value="Genomic_DNA"/>
</dbReference>
<dbReference type="Pfam" id="PF05903">
    <property type="entry name" value="Peptidase_C97"/>
    <property type="match status" value="1"/>
</dbReference>
<dbReference type="GO" id="GO:0006508">
    <property type="term" value="P:proteolysis"/>
    <property type="evidence" value="ECO:0007669"/>
    <property type="project" value="UniProtKB-KW"/>
</dbReference>
<comment type="caution">
    <text evidence="5">The sequence shown here is derived from an EMBL/GenBank/DDBJ whole genome shotgun (WGS) entry which is preliminary data.</text>
</comment>
<keyword evidence="3" id="KW-0378">Hydrolase</keyword>
<gene>
    <name evidence="5" type="ORF">J437_LFUL004563</name>
</gene>
<dbReference type="GO" id="GO:0008233">
    <property type="term" value="F:peptidase activity"/>
    <property type="evidence" value="ECO:0007669"/>
    <property type="project" value="UniProtKB-KW"/>
</dbReference>
<proteinExistence type="inferred from homology"/>
<evidence type="ECO:0000256" key="1">
    <source>
        <dbReference type="ARBA" id="ARBA00008140"/>
    </source>
</evidence>
<evidence type="ECO:0000313" key="6">
    <source>
        <dbReference type="Proteomes" id="UP000792457"/>
    </source>
</evidence>